<dbReference type="EMBL" id="JAVLET010000003">
    <property type="protein sequence ID" value="KAL0471444.1"/>
    <property type="molecule type" value="Genomic_DNA"/>
</dbReference>
<organism evidence="2 3">
    <name type="scientific">Neurospora intermedia</name>
    <dbReference type="NCBI Taxonomy" id="5142"/>
    <lineage>
        <taxon>Eukaryota</taxon>
        <taxon>Fungi</taxon>
        <taxon>Dikarya</taxon>
        <taxon>Ascomycota</taxon>
        <taxon>Pezizomycotina</taxon>
        <taxon>Sordariomycetes</taxon>
        <taxon>Sordariomycetidae</taxon>
        <taxon>Sordariales</taxon>
        <taxon>Sordariaceae</taxon>
        <taxon>Neurospora</taxon>
    </lineage>
</organism>
<feature type="compositionally biased region" description="Basic residues" evidence="1">
    <location>
        <begin position="142"/>
        <end position="159"/>
    </location>
</feature>
<proteinExistence type="predicted"/>
<accession>A0ABR3DFK2</accession>
<sequence length="226" mass="25162">MRVDVAGGGIWRTPLIFPYIAHVPSRGVPQPLFLLSKMEGPKSSQSLGDVVCLIHGDQGASSEVRHRTIYPYGYVGHYMIWQLGRRSRRTKKKGLKKWFAGASEDGEERFWSVPARGRGGGRTGENWDSFCPPPPPSDGRVHEKKKKMERGRVFHRSRSSTHTQPAFAPTLSTTTAFGPPTFHAFSSSTRPKPTLHYKRPHSHNSCCESVFAGTHQTPTSRPNGRG</sequence>
<keyword evidence="3" id="KW-1185">Reference proteome</keyword>
<gene>
    <name evidence="2" type="ORF">QR685DRAFT_203689</name>
</gene>
<name>A0ABR3DFK2_NEUIN</name>
<feature type="compositionally biased region" description="Basic residues" evidence="1">
    <location>
        <begin position="193"/>
        <end position="202"/>
    </location>
</feature>
<reference evidence="2 3" key="1">
    <citation type="submission" date="2023-09" db="EMBL/GenBank/DDBJ databases">
        <title>Multi-omics analysis of a traditional fermented food reveals byproduct-associated fungal strains for waste-to-food upcycling.</title>
        <authorList>
            <consortium name="Lawrence Berkeley National Laboratory"/>
            <person name="Rekdal V.M."/>
            <person name="Villalobos-Escobedo J.M."/>
            <person name="Rodriguez-Valeron N."/>
            <person name="Garcia M.O."/>
            <person name="Vasquez D.P."/>
            <person name="Damayanti I."/>
            <person name="Sorensen P.M."/>
            <person name="Baidoo E.E."/>
            <person name="De Carvalho A.C."/>
            <person name="Riley R."/>
            <person name="Lipzen A."/>
            <person name="He G."/>
            <person name="Yan M."/>
            <person name="Haridas S."/>
            <person name="Daum C."/>
            <person name="Yoshinaga Y."/>
            <person name="Ng V."/>
            <person name="Grigoriev I.V."/>
            <person name="Munk R."/>
            <person name="Nuraida L."/>
            <person name="Wijaya C.H."/>
            <person name="Morales P.-C."/>
            <person name="Keasling J.D."/>
        </authorList>
    </citation>
    <scope>NUCLEOTIDE SEQUENCE [LARGE SCALE GENOMIC DNA]</scope>
    <source>
        <strain evidence="2 3">FGSC 2613</strain>
    </source>
</reference>
<protein>
    <submittedName>
        <fullName evidence="2">Uncharacterized protein</fullName>
    </submittedName>
</protein>
<evidence type="ECO:0000256" key="1">
    <source>
        <dbReference type="SAM" id="MobiDB-lite"/>
    </source>
</evidence>
<feature type="compositionally biased region" description="Polar residues" evidence="1">
    <location>
        <begin position="214"/>
        <end position="226"/>
    </location>
</feature>
<evidence type="ECO:0000313" key="3">
    <source>
        <dbReference type="Proteomes" id="UP001451303"/>
    </source>
</evidence>
<feature type="region of interest" description="Disordered" evidence="1">
    <location>
        <begin position="112"/>
        <end position="226"/>
    </location>
</feature>
<feature type="compositionally biased region" description="Polar residues" evidence="1">
    <location>
        <begin position="160"/>
        <end position="176"/>
    </location>
</feature>
<evidence type="ECO:0000313" key="2">
    <source>
        <dbReference type="EMBL" id="KAL0471444.1"/>
    </source>
</evidence>
<comment type="caution">
    <text evidence="2">The sequence shown here is derived from an EMBL/GenBank/DDBJ whole genome shotgun (WGS) entry which is preliminary data.</text>
</comment>
<dbReference type="Proteomes" id="UP001451303">
    <property type="component" value="Unassembled WGS sequence"/>
</dbReference>